<dbReference type="InterPro" id="IPR025196">
    <property type="entry name" value="DUF4126"/>
</dbReference>
<reference evidence="4" key="1">
    <citation type="journal article" date="2019" name="Int. J. Syst. Evol. Microbiol.">
        <title>The Global Catalogue of Microorganisms (GCM) 10K type strain sequencing project: providing services to taxonomists for standard genome sequencing and annotation.</title>
        <authorList>
            <consortium name="The Broad Institute Genomics Platform"/>
            <consortium name="The Broad Institute Genome Sequencing Center for Infectious Disease"/>
            <person name="Wu L."/>
            <person name="Ma J."/>
        </authorList>
    </citation>
    <scope>NUCLEOTIDE SEQUENCE [LARGE SCALE GENOMIC DNA]</scope>
    <source>
        <strain evidence="4">CGMCC 4.7192</strain>
    </source>
</reference>
<accession>A0ABW5BNX8</accession>
<name>A0ABW5BNX8_9PROT</name>
<evidence type="ECO:0000313" key="3">
    <source>
        <dbReference type="EMBL" id="MFD2206579.1"/>
    </source>
</evidence>
<keyword evidence="1" id="KW-1133">Transmembrane helix</keyword>
<organism evidence="3 4">
    <name type="scientific">Kiloniella antarctica</name>
    <dbReference type="NCBI Taxonomy" id="1550907"/>
    <lineage>
        <taxon>Bacteria</taxon>
        <taxon>Pseudomonadati</taxon>
        <taxon>Pseudomonadota</taxon>
        <taxon>Alphaproteobacteria</taxon>
        <taxon>Rhodospirillales</taxon>
        <taxon>Kiloniellaceae</taxon>
        <taxon>Kiloniella</taxon>
    </lineage>
</organism>
<sequence length="229" mass="24500">MTLFETVILAMGLAWASGINLYATLGLLGILGIGGQLDLPPDLEMIQHPGIIVIAVVLYVIEFVADKIPAVDSLWDGVHTFIRIPAGAMIASGMLGDVSIEAQVMAFMGGGGLAALSHTVKAGSRAVINTSPEPFTNIIASITEDIFVIGGLFIAIFNPTAFAVFLAIFLIIAIWIIPKILRGIRKVFHFLTGKKVENTLTHATTESSKDSFQLGDQVLVKDLRKIEKS</sequence>
<dbReference type="EMBL" id="JBHUII010000006">
    <property type="protein sequence ID" value="MFD2206579.1"/>
    <property type="molecule type" value="Genomic_DNA"/>
</dbReference>
<protein>
    <submittedName>
        <fullName evidence="3">DUF4126 domain-containing protein</fullName>
    </submittedName>
</protein>
<proteinExistence type="predicted"/>
<evidence type="ECO:0000313" key="4">
    <source>
        <dbReference type="Proteomes" id="UP001597294"/>
    </source>
</evidence>
<feature type="transmembrane region" description="Helical" evidence="1">
    <location>
        <begin position="7"/>
        <end position="33"/>
    </location>
</feature>
<evidence type="ECO:0000259" key="2">
    <source>
        <dbReference type="Pfam" id="PF13548"/>
    </source>
</evidence>
<feature type="transmembrane region" description="Helical" evidence="1">
    <location>
        <begin position="162"/>
        <end position="181"/>
    </location>
</feature>
<gene>
    <name evidence="3" type="ORF">ACFSKO_13175</name>
</gene>
<feature type="domain" description="DUF4126" evidence="2">
    <location>
        <begin position="8"/>
        <end position="178"/>
    </location>
</feature>
<feature type="transmembrane region" description="Helical" evidence="1">
    <location>
        <begin position="45"/>
        <end position="65"/>
    </location>
</feature>
<dbReference type="RefSeq" id="WP_380252349.1">
    <property type="nucleotide sequence ID" value="NZ_JBHUII010000006.1"/>
</dbReference>
<evidence type="ECO:0000256" key="1">
    <source>
        <dbReference type="SAM" id="Phobius"/>
    </source>
</evidence>
<dbReference type="Pfam" id="PF13548">
    <property type="entry name" value="DUF4126"/>
    <property type="match status" value="1"/>
</dbReference>
<keyword evidence="1" id="KW-0812">Transmembrane</keyword>
<comment type="caution">
    <text evidence="3">The sequence shown here is derived from an EMBL/GenBank/DDBJ whole genome shotgun (WGS) entry which is preliminary data.</text>
</comment>
<keyword evidence="4" id="KW-1185">Reference proteome</keyword>
<keyword evidence="1" id="KW-0472">Membrane</keyword>
<dbReference type="Proteomes" id="UP001597294">
    <property type="component" value="Unassembled WGS sequence"/>
</dbReference>